<dbReference type="EMBL" id="CP127294">
    <property type="protein sequence ID" value="WIX82064.1"/>
    <property type="molecule type" value="Genomic_DNA"/>
</dbReference>
<reference evidence="2 3" key="1">
    <citation type="submission" date="2023-06" db="EMBL/GenBank/DDBJ databases">
        <authorList>
            <person name="Oyuntsetseg B."/>
            <person name="Kim S.B."/>
        </authorList>
    </citation>
    <scope>NUCLEOTIDE SEQUENCE [LARGE SCALE GENOMIC DNA]</scope>
    <source>
        <strain evidence="2 3">2-15</strain>
    </source>
</reference>
<dbReference type="AlphaFoldDB" id="A0A9Y2ILD2"/>
<feature type="region of interest" description="Disordered" evidence="1">
    <location>
        <begin position="1"/>
        <end position="34"/>
    </location>
</feature>
<evidence type="ECO:0000313" key="2">
    <source>
        <dbReference type="EMBL" id="WIX82064.1"/>
    </source>
</evidence>
<dbReference type="Proteomes" id="UP001236014">
    <property type="component" value="Chromosome"/>
</dbReference>
<evidence type="ECO:0000256" key="1">
    <source>
        <dbReference type="SAM" id="MobiDB-lite"/>
    </source>
</evidence>
<dbReference type="Pfam" id="PF20060">
    <property type="entry name" value="DUF6459"/>
    <property type="match status" value="1"/>
</dbReference>
<accession>A0A9Y2ILD2</accession>
<proteinExistence type="predicted"/>
<protein>
    <submittedName>
        <fullName evidence="2">Rv3235 family protein</fullName>
    </submittedName>
</protein>
<gene>
    <name evidence="2" type="ORF">QRX50_15520</name>
</gene>
<dbReference type="InterPro" id="IPR045596">
    <property type="entry name" value="DUF6459"/>
</dbReference>
<dbReference type="RefSeq" id="WP_285972641.1">
    <property type="nucleotide sequence ID" value="NZ_CP127294.1"/>
</dbReference>
<sequence length="162" mass="17822">MTSHRLRGLAGNEPAARPRQLRHASRHRPPVRDLPPAVHNVVRLLGPPSEKHLAGRLNSILEVLSGLRAASQIQQLVAPQLYARLIAHGRLPSTHHRIGNLHLCHPTDAALEAATTIQSGPRVLALAARFERNRTGWVCTRFHLLAPRTGPLRMVNQRTAAA</sequence>
<name>A0A9Y2ILD2_9PSEU</name>
<organism evidence="2 3">
    <name type="scientific">Amycolatopsis carbonis</name>
    <dbReference type="NCBI Taxonomy" id="715471"/>
    <lineage>
        <taxon>Bacteria</taxon>
        <taxon>Bacillati</taxon>
        <taxon>Actinomycetota</taxon>
        <taxon>Actinomycetes</taxon>
        <taxon>Pseudonocardiales</taxon>
        <taxon>Pseudonocardiaceae</taxon>
        <taxon>Amycolatopsis</taxon>
    </lineage>
</organism>
<feature type="compositionally biased region" description="Basic residues" evidence="1">
    <location>
        <begin position="19"/>
        <end position="29"/>
    </location>
</feature>
<dbReference type="KEGG" id="acab:QRX50_15520"/>
<keyword evidence="3" id="KW-1185">Reference proteome</keyword>
<evidence type="ECO:0000313" key="3">
    <source>
        <dbReference type="Proteomes" id="UP001236014"/>
    </source>
</evidence>